<keyword evidence="6" id="KW-1015">Disulfide bond</keyword>
<dbReference type="EMBL" id="BLLK01000047">
    <property type="protein sequence ID" value="GFH53440.1"/>
    <property type="molecule type" value="Genomic_DNA"/>
</dbReference>
<dbReference type="GO" id="GO:0006508">
    <property type="term" value="P:proteolysis"/>
    <property type="evidence" value="ECO:0007669"/>
    <property type="project" value="InterPro"/>
</dbReference>
<dbReference type="PROSITE" id="PS50199">
    <property type="entry name" value="ZF_RANBP2_2"/>
    <property type="match status" value="5"/>
</dbReference>
<keyword evidence="4" id="KW-0862">Zinc</keyword>
<proteinExistence type="inferred from homology"/>
<dbReference type="Pfam" id="PF00641">
    <property type="entry name" value="Zn_ribbon_RanBP"/>
    <property type="match status" value="3"/>
</dbReference>
<feature type="domain" description="RanBP2-type" evidence="10">
    <location>
        <begin position="843"/>
        <end position="872"/>
    </location>
</feature>
<evidence type="ECO:0000256" key="7">
    <source>
        <dbReference type="ARBA" id="ARBA00023180"/>
    </source>
</evidence>
<evidence type="ECO:0000313" key="12">
    <source>
        <dbReference type="EMBL" id="GFH53440.1"/>
    </source>
</evidence>
<reference evidence="12 13" key="1">
    <citation type="journal article" date="2021" name="Sci. Rep.">
        <title>The genome of the diatom Chaetoceros tenuissimus carries an ancient integrated fragment of an extant virus.</title>
        <authorList>
            <person name="Hongo Y."/>
            <person name="Kimura K."/>
            <person name="Takaki Y."/>
            <person name="Yoshida Y."/>
            <person name="Baba S."/>
            <person name="Kobayashi G."/>
            <person name="Nagasaki K."/>
            <person name="Hano T."/>
            <person name="Tomaru Y."/>
        </authorList>
    </citation>
    <scope>NUCLEOTIDE SEQUENCE [LARGE SCALE GENOMIC DNA]</scope>
    <source>
        <strain evidence="12 13">NIES-3715</strain>
    </source>
</reference>
<organism evidence="12 13">
    <name type="scientific">Chaetoceros tenuissimus</name>
    <dbReference type="NCBI Taxonomy" id="426638"/>
    <lineage>
        <taxon>Eukaryota</taxon>
        <taxon>Sar</taxon>
        <taxon>Stramenopiles</taxon>
        <taxon>Ochrophyta</taxon>
        <taxon>Bacillariophyta</taxon>
        <taxon>Coscinodiscophyceae</taxon>
        <taxon>Chaetocerotophycidae</taxon>
        <taxon>Chaetocerotales</taxon>
        <taxon>Chaetocerotaceae</taxon>
        <taxon>Chaetoceros</taxon>
    </lineage>
</organism>
<keyword evidence="5" id="KW-0843">Virulence</keyword>
<evidence type="ECO:0000259" key="11">
    <source>
        <dbReference type="PROSITE" id="PS50240"/>
    </source>
</evidence>
<feature type="domain" description="RanBP2-type" evidence="10">
    <location>
        <begin position="763"/>
        <end position="792"/>
    </location>
</feature>
<keyword evidence="2" id="KW-0479">Metal-binding</keyword>
<feature type="region of interest" description="Disordered" evidence="9">
    <location>
        <begin position="1117"/>
        <end position="1144"/>
    </location>
</feature>
<evidence type="ECO:0000256" key="9">
    <source>
        <dbReference type="SAM" id="MobiDB-lite"/>
    </source>
</evidence>
<dbReference type="PROSITE" id="PS50240">
    <property type="entry name" value="TRYPSIN_DOM"/>
    <property type="match status" value="1"/>
</dbReference>
<dbReference type="InterPro" id="IPR001876">
    <property type="entry name" value="Znf_RanBP2"/>
</dbReference>
<evidence type="ECO:0000256" key="5">
    <source>
        <dbReference type="ARBA" id="ARBA00023026"/>
    </source>
</evidence>
<evidence type="ECO:0000256" key="1">
    <source>
        <dbReference type="ARBA" id="ARBA00007664"/>
    </source>
</evidence>
<keyword evidence="13" id="KW-1185">Reference proteome</keyword>
<evidence type="ECO:0000256" key="2">
    <source>
        <dbReference type="ARBA" id="ARBA00022723"/>
    </source>
</evidence>
<dbReference type="InterPro" id="IPR033116">
    <property type="entry name" value="TRYPSIN_SER"/>
</dbReference>
<dbReference type="InterPro" id="IPR043504">
    <property type="entry name" value="Peptidase_S1_PA_chymotrypsin"/>
</dbReference>
<evidence type="ECO:0000256" key="3">
    <source>
        <dbReference type="ARBA" id="ARBA00022771"/>
    </source>
</evidence>
<dbReference type="Gene3D" id="2.30.30.380">
    <property type="entry name" value="Zn-finger domain of Sec23/24"/>
    <property type="match status" value="3"/>
</dbReference>
<dbReference type="Pfam" id="PF00089">
    <property type="entry name" value="Trypsin"/>
    <property type="match status" value="1"/>
</dbReference>
<dbReference type="PROSITE" id="PS00135">
    <property type="entry name" value="TRYPSIN_SER"/>
    <property type="match status" value="1"/>
</dbReference>
<evidence type="ECO:0000256" key="8">
    <source>
        <dbReference type="PROSITE-ProRule" id="PRU00322"/>
    </source>
</evidence>
<comment type="similarity">
    <text evidence="1">Belongs to the peptidase S1 family.</text>
</comment>
<name>A0AAD3CYV7_9STRA</name>
<accession>A0AAD3CYV7</accession>
<feature type="domain" description="RanBP2-type" evidence="10">
    <location>
        <begin position="883"/>
        <end position="912"/>
    </location>
</feature>
<keyword evidence="7" id="KW-0325">Glycoprotein</keyword>
<gene>
    <name evidence="12" type="ORF">CTEN210_09916</name>
</gene>
<dbReference type="GO" id="GO:0008270">
    <property type="term" value="F:zinc ion binding"/>
    <property type="evidence" value="ECO:0007669"/>
    <property type="project" value="UniProtKB-KW"/>
</dbReference>
<dbReference type="SUPFAM" id="SSF50494">
    <property type="entry name" value="Trypsin-like serine proteases"/>
    <property type="match status" value="1"/>
</dbReference>
<dbReference type="GO" id="GO:0004252">
    <property type="term" value="F:serine-type endopeptidase activity"/>
    <property type="evidence" value="ECO:0007669"/>
    <property type="project" value="InterPro"/>
</dbReference>
<sequence length="1434" mass="161319">MEGEEDSSASPAFELNGAEGIVARYKAKIKKKRCDMNSQELGRIIDSQFNELGNVISNSARSKRVVYECNDSNFMETKLILQNDSNKRRDEALALLAQQHLSLEDTERLLTQDKCNVTTYQGITPDEWQKQETHKPGVSHQWGQRSRERQSEAQSSSESNHKFSMGVHAWIEDMYLVYKDYLDGGGASISFYTRLLEEAGMTDVMTPRTLQEYMYDLREPLTQLQRNLIGRGNLHGKKKVGSHDLIEKRGNGMQREITIALYTYFWLFEKEILESESCAVLGSPLHIFTALSILVGKPLAQKIFELLDGSPYPKHSSVDSDIYYFVCSICGNAQLGKSRNAEVTSMITLVAKKFNIPEQWPDSKKRAKKEEIEEAIANIKAVDDPSQILTFSKKETFKFISKHENSNVLQYAIMSGIEEKLELLRQAQQEKRDIQFQELFGTREDLFNLLEKELGQYMRDVILLMCSSHALNLKACTSINYCSLCKSLADRLRDGPKNLVAQLERVKVWNDMQRFDIDKKDEPKSLHIFKAVAGKFNLLDNFEDFRESIEKARIVEARRKDALEPVFLYGAAGTFNKIRKKDDSQELHLHIYKPLVPKLSQIENAVRNNQGLSLKSCVGGPKEVVALFEEYYKKVKPTMTNQILEAFNNNTTVYSATKKCSFCNALSNMFRKKLPELADILREVRDYVDSENEQKDTEKKMAAKEVVEVEPTMHPNVSENAKEDSTPMSLAFENSTGPTLENSTSPSLQDSFALSVPSSDTIMLEQWACQRCTLHNSIDDSTCTACGTEKKAKMSVPSSDTTKLEKWSCEKCTFLNSMDNSECAICGTEKKAKMSVPSSDTTKLEKWSCEKCTFLNSMDNSECAICGTKKTTKTSVPSSDTTKLEQWKCNTCKSLNSMDNSACTMCSTGKTAKMPPSLENSALAMPVPSSDTTKLEQWKCNTCKSLNSMDDSACTMCSTGKTAKMPPSLENSALAMPVPSSDTTKLEQWKCNTYEESEEEESEEEYVDEALPSETNASTIQRRSKRLRTGNSVIKIENLREGNVKCPVCKVMILVANGGCNIIACRNHRPQFVYFCILCNKVNTNGVEYVTCSCEGRNTMETRTAALARRNEEARENPIEIDHSDEGRNTRETRSSALARRNEEARENPIEIDISDDDIYLCWCDFRNDFALIKLSSPISDKITPVNIDDGSYSPQYDTGKANLWAIGFGKMEDQNTPYRLQHVELKYVSNSDCTSDPYDYPFGSITDEMMCARDNGSQDACQGDSGGPLYDSDANVLVGVTSWGNGCGLSNYPGVYARISSQYDWIKSIVCEGSSSDPSWCNGLDDDTCKDSPLRMKVWIEKDQQERMKSCEWVGRVAEKVAERCALSDNERSHCPVSCGVTCKNVDSAARFKIEKPDGSKINRYCSFVANNPSQRCSWEGVADTCRKTCTGY</sequence>
<evidence type="ECO:0000256" key="4">
    <source>
        <dbReference type="ARBA" id="ARBA00022833"/>
    </source>
</evidence>
<dbReference type="FunFam" id="2.40.10.10:FF:000002">
    <property type="entry name" value="Transmembrane protease serine"/>
    <property type="match status" value="1"/>
</dbReference>
<dbReference type="PROSITE" id="PS01358">
    <property type="entry name" value="ZF_RANBP2_1"/>
    <property type="match status" value="4"/>
</dbReference>
<evidence type="ECO:0000313" key="13">
    <source>
        <dbReference type="Proteomes" id="UP001054902"/>
    </source>
</evidence>
<feature type="domain" description="RanBP2-type" evidence="10">
    <location>
        <begin position="803"/>
        <end position="832"/>
    </location>
</feature>
<dbReference type="Proteomes" id="UP001054902">
    <property type="component" value="Unassembled WGS sequence"/>
</dbReference>
<keyword evidence="3 8" id="KW-0863">Zinc-finger</keyword>
<dbReference type="PANTHER" id="PTHR24276:SF98">
    <property type="entry name" value="FI18310P1-RELATED"/>
    <property type="match status" value="1"/>
</dbReference>
<feature type="domain" description="RanBP2-type" evidence="10">
    <location>
        <begin position="934"/>
        <end position="963"/>
    </location>
</feature>
<feature type="domain" description="Peptidase S1" evidence="11">
    <location>
        <begin position="1165"/>
        <end position="1312"/>
    </location>
</feature>
<dbReference type="InterPro" id="IPR001254">
    <property type="entry name" value="Trypsin_dom"/>
</dbReference>
<dbReference type="PRINTS" id="PR00722">
    <property type="entry name" value="CHYMOTRYPSIN"/>
</dbReference>
<dbReference type="SMART" id="SM00020">
    <property type="entry name" value="Tryp_SPc"/>
    <property type="match status" value="1"/>
</dbReference>
<dbReference type="CDD" id="cd00190">
    <property type="entry name" value="Tryp_SPc"/>
    <property type="match status" value="1"/>
</dbReference>
<feature type="region of interest" description="Disordered" evidence="9">
    <location>
        <begin position="126"/>
        <end position="160"/>
    </location>
</feature>
<dbReference type="InterPro" id="IPR009003">
    <property type="entry name" value="Peptidase_S1_PA"/>
</dbReference>
<dbReference type="InterPro" id="IPR050430">
    <property type="entry name" value="Peptidase_S1"/>
</dbReference>
<dbReference type="Gene3D" id="2.40.10.10">
    <property type="entry name" value="Trypsin-like serine proteases"/>
    <property type="match status" value="1"/>
</dbReference>
<evidence type="ECO:0000259" key="10">
    <source>
        <dbReference type="PROSITE" id="PS50199"/>
    </source>
</evidence>
<dbReference type="PANTHER" id="PTHR24276">
    <property type="entry name" value="POLYSERASE-RELATED"/>
    <property type="match status" value="1"/>
</dbReference>
<dbReference type="InterPro" id="IPR001314">
    <property type="entry name" value="Peptidase_S1A"/>
</dbReference>
<dbReference type="SMART" id="SM00547">
    <property type="entry name" value="ZnF_RBZ"/>
    <property type="match status" value="5"/>
</dbReference>
<comment type="caution">
    <text evidence="12">The sequence shown here is derived from an EMBL/GenBank/DDBJ whole genome shotgun (WGS) entry which is preliminary data.</text>
</comment>
<protein>
    <submittedName>
        <fullName evidence="12">Uncharacterized protein</fullName>
    </submittedName>
</protein>
<evidence type="ECO:0000256" key="6">
    <source>
        <dbReference type="ARBA" id="ARBA00023157"/>
    </source>
</evidence>